<evidence type="ECO:0000313" key="3">
    <source>
        <dbReference type="Proteomes" id="UP001165121"/>
    </source>
</evidence>
<organism evidence="2 3">
    <name type="scientific">Phytophthora fragariaefolia</name>
    <dbReference type="NCBI Taxonomy" id="1490495"/>
    <lineage>
        <taxon>Eukaryota</taxon>
        <taxon>Sar</taxon>
        <taxon>Stramenopiles</taxon>
        <taxon>Oomycota</taxon>
        <taxon>Peronosporomycetes</taxon>
        <taxon>Peronosporales</taxon>
        <taxon>Peronosporaceae</taxon>
        <taxon>Phytophthora</taxon>
    </lineage>
</organism>
<comment type="caution">
    <text evidence="2">The sequence shown here is derived from an EMBL/GenBank/DDBJ whole genome shotgun (WGS) entry which is preliminary data.</text>
</comment>
<keyword evidence="3" id="KW-1185">Reference proteome</keyword>
<reference evidence="2" key="1">
    <citation type="submission" date="2023-04" db="EMBL/GenBank/DDBJ databases">
        <title>Phytophthora fragariaefolia NBRC 109709.</title>
        <authorList>
            <person name="Ichikawa N."/>
            <person name="Sato H."/>
            <person name="Tonouchi N."/>
        </authorList>
    </citation>
    <scope>NUCLEOTIDE SEQUENCE</scope>
    <source>
        <strain evidence="2">NBRC 109709</strain>
    </source>
</reference>
<dbReference type="OrthoDB" id="128277at2759"/>
<sequence>MGKPDKITLFTRGLVSQTRSEVVHRRCNTVHQAVNVAMEYERAHATQIHGARGLFRSLYPRARDTENQGSSGFGRRSNRAPARESQPEPMDIGFSRMISRGECQRRNLRFFCNEPGHRMAQCQKRNGQHGPPRRQPRQQRQSYQREHDGHPRRGAAATTELSHRVNACEEKGPETETEPFEQLTINAGGFGNQTAEEGADRYHQLLVKSGTMNGKCVKLLLDSGADRNGIRKGLATQVVRHKKAVGERFDGSVTSPQWINEVKAE</sequence>
<dbReference type="AlphaFoldDB" id="A0A9W6UD22"/>
<gene>
    <name evidence="2" type="ORF">Pfra01_000702500</name>
</gene>
<evidence type="ECO:0000313" key="2">
    <source>
        <dbReference type="EMBL" id="GMF31076.1"/>
    </source>
</evidence>
<dbReference type="EMBL" id="BSXT01000615">
    <property type="protein sequence ID" value="GMF31076.1"/>
    <property type="molecule type" value="Genomic_DNA"/>
</dbReference>
<accession>A0A9W6UD22</accession>
<feature type="region of interest" description="Disordered" evidence="1">
    <location>
        <begin position="63"/>
        <end position="92"/>
    </location>
</feature>
<evidence type="ECO:0000256" key="1">
    <source>
        <dbReference type="SAM" id="MobiDB-lite"/>
    </source>
</evidence>
<dbReference type="Proteomes" id="UP001165121">
    <property type="component" value="Unassembled WGS sequence"/>
</dbReference>
<protein>
    <submittedName>
        <fullName evidence="2">Unnamed protein product</fullName>
    </submittedName>
</protein>
<name>A0A9W6UD22_9STRA</name>
<feature type="region of interest" description="Disordered" evidence="1">
    <location>
        <begin position="120"/>
        <end position="162"/>
    </location>
</feature>
<proteinExistence type="predicted"/>